<name>A0ABM6SK40_9ACTN</name>
<dbReference type="EMBL" id="CP026652">
    <property type="protein sequence ID" value="AVH54655.1"/>
    <property type="molecule type" value="Genomic_DNA"/>
</dbReference>
<protein>
    <recommendedName>
        <fullName evidence="2">Smf/DprA SLOG domain-containing protein</fullName>
    </recommendedName>
</protein>
<proteinExistence type="predicted"/>
<evidence type="ECO:0000256" key="1">
    <source>
        <dbReference type="SAM" id="MobiDB-lite"/>
    </source>
</evidence>
<sequence>MAGADHITPDQLTADLDRPGTEASGATLKASATLLAALTHAVILIEAVDNSEAMYTAETAVARHRPLLAPLATNDVRSSGSARLLAEQHAVNCPTPARALALL</sequence>
<accession>A0ABM6SK40</accession>
<evidence type="ECO:0000259" key="2">
    <source>
        <dbReference type="Pfam" id="PF02481"/>
    </source>
</evidence>
<dbReference type="Gene3D" id="3.40.50.450">
    <property type="match status" value="1"/>
</dbReference>
<dbReference type="Pfam" id="PF02481">
    <property type="entry name" value="DNA_processg_A"/>
    <property type="match status" value="1"/>
</dbReference>
<evidence type="ECO:0000313" key="3">
    <source>
        <dbReference type="EMBL" id="AVH54655.1"/>
    </source>
</evidence>
<keyword evidence="4" id="KW-1185">Reference proteome</keyword>
<reference evidence="3 4" key="1">
    <citation type="submission" date="2018-02" db="EMBL/GenBank/DDBJ databases">
        <title>Complete genome sequence of Streptomyces dengpaensis, the producer of angucyclines.</title>
        <authorList>
            <person name="Yumei L."/>
        </authorList>
    </citation>
    <scope>NUCLEOTIDE SEQUENCE [LARGE SCALE GENOMIC DNA]</scope>
    <source>
        <strain evidence="3 4">XZHG99</strain>
    </source>
</reference>
<organism evidence="3 4">
    <name type="scientific">Streptomyces dengpaensis</name>
    <dbReference type="NCBI Taxonomy" id="2049881"/>
    <lineage>
        <taxon>Bacteria</taxon>
        <taxon>Bacillati</taxon>
        <taxon>Actinomycetota</taxon>
        <taxon>Actinomycetes</taxon>
        <taxon>Kitasatosporales</taxon>
        <taxon>Streptomycetaceae</taxon>
        <taxon>Streptomyces</taxon>
    </lineage>
</organism>
<dbReference type="InterPro" id="IPR057666">
    <property type="entry name" value="DrpA_SLOG"/>
</dbReference>
<feature type="domain" description="Smf/DprA SLOG" evidence="2">
    <location>
        <begin position="32"/>
        <end position="90"/>
    </location>
</feature>
<evidence type="ECO:0000313" key="4">
    <source>
        <dbReference type="Proteomes" id="UP000238413"/>
    </source>
</evidence>
<feature type="region of interest" description="Disordered" evidence="1">
    <location>
        <begin position="1"/>
        <end position="23"/>
    </location>
</feature>
<dbReference type="RefSeq" id="WP_099505120.1">
    <property type="nucleotide sequence ID" value="NZ_CP026652.1"/>
</dbReference>
<dbReference type="Proteomes" id="UP000238413">
    <property type="component" value="Chromosome"/>
</dbReference>
<gene>
    <name evidence="3" type="ORF">C4B68_01120</name>
</gene>